<comment type="caution">
    <text evidence="2">The sequence shown here is derived from an EMBL/GenBank/DDBJ whole genome shotgun (WGS) entry which is preliminary data.</text>
</comment>
<proteinExistence type="predicted"/>
<name>A0ABV2J5X7_9HYPH</name>
<organism evidence="2 3">
    <name type="scientific">Rhizobium aquaticum</name>
    <dbReference type="NCBI Taxonomy" id="1549636"/>
    <lineage>
        <taxon>Bacteria</taxon>
        <taxon>Pseudomonadati</taxon>
        <taxon>Pseudomonadota</taxon>
        <taxon>Alphaproteobacteria</taxon>
        <taxon>Hyphomicrobiales</taxon>
        <taxon>Rhizobiaceae</taxon>
        <taxon>Rhizobium/Agrobacterium group</taxon>
        <taxon>Rhizobium</taxon>
    </lineage>
</organism>
<dbReference type="Proteomes" id="UP001549047">
    <property type="component" value="Unassembled WGS sequence"/>
</dbReference>
<evidence type="ECO:0000313" key="2">
    <source>
        <dbReference type="EMBL" id="MET3615671.1"/>
    </source>
</evidence>
<keyword evidence="3" id="KW-1185">Reference proteome</keyword>
<protein>
    <submittedName>
        <fullName evidence="2">MFS superfamily sulfate permease-like transporter</fullName>
    </submittedName>
</protein>
<dbReference type="InterPro" id="IPR002645">
    <property type="entry name" value="STAS_dom"/>
</dbReference>
<dbReference type="PROSITE" id="PS50801">
    <property type="entry name" value="STAS"/>
    <property type="match status" value="1"/>
</dbReference>
<feature type="domain" description="STAS" evidence="1">
    <location>
        <begin position="1"/>
        <end position="108"/>
    </location>
</feature>
<dbReference type="InterPro" id="IPR036513">
    <property type="entry name" value="STAS_dom_sf"/>
</dbReference>
<dbReference type="SUPFAM" id="SSF52091">
    <property type="entry name" value="SpoIIaa-like"/>
    <property type="match status" value="1"/>
</dbReference>
<dbReference type="EMBL" id="JBEPMB010000008">
    <property type="protein sequence ID" value="MET3615671.1"/>
    <property type="molecule type" value="Genomic_DNA"/>
</dbReference>
<dbReference type="Gene3D" id="3.30.750.24">
    <property type="entry name" value="STAS domain"/>
    <property type="match status" value="1"/>
</dbReference>
<evidence type="ECO:0000259" key="1">
    <source>
        <dbReference type="PROSITE" id="PS50801"/>
    </source>
</evidence>
<accession>A0ABV2J5X7</accession>
<gene>
    <name evidence="2" type="ORF">ABID16_004018</name>
</gene>
<sequence length="108" mass="11348">MKTEVAALSLNGPLTIKTISGARDILQAFIGEKAARGKTLALDIDDTQDCDLTLAQLVIAARKSVAANGAKLKLAKPAAGNFLAVIERAGLLTGDKKQDDFWLEGKAI</sequence>
<evidence type="ECO:0000313" key="3">
    <source>
        <dbReference type="Proteomes" id="UP001549047"/>
    </source>
</evidence>
<dbReference type="RefSeq" id="WP_354558132.1">
    <property type="nucleotide sequence ID" value="NZ_JBEPMB010000008.1"/>
</dbReference>
<reference evidence="2 3" key="1">
    <citation type="submission" date="2024-06" db="EMBL/GenBank/DDBJ databases">
        <title>Genomic Encyclopedia of Type Strains, Phase IV (KMG-IV): sequencing the most valuable type-strain genomes for metagenomic binning, comparative biology and taxonomic classification.</title>
        <authorList>
            <person name="Goeker M."/>
        </authorList>
    </citation>
    <scope>NUCLEOTIDE SEQUENCE [LARGE SCALE GENOMIC DNA]</scope>
    <source>
        <strain evidence="2 3">DSM 29780</strain>
    </source>
</reference>